<accession>A0A2P5E8G9</accession>
<evidence type="ECO:0000256" key="2">
    <source>
        <dbReference type="ARBA" id="ARBA00022490"/>
    </source>
</evidence>
<dbReference type="FunCoup" id="A0A2P5E8G9">
    <property type="interactions" value="8"/>
</dbReference>
<dbReference type="OrthoDB" id="419617at2759"/>
<comment type="caution">
    <text evidence="9">The sequence shown here is derived from an EMBL/GenBank/DDBJ whole genome shotgun (WGS) entry which is preliminary data.</text>
</comment>
<evidence type="ECO:0000313" key="9">
    <source>
        <dbReference type="EMBL" id="PON81838.1"/>
    </source>
</evidence>
<name>A0A2P5E8G9_TREOI</name>
<dbReference type="InParanoid" id="A0A2P5E8G9"/>
<dbReference type="GO" id="GO:0005739">
    <property type="term" value="C:mitochondrion"/>
    <property type="evidence" value="ECO:0007669"/>
    <property type="project" value="TreeGrafter"/>
</dbReference>
<dbReference type="Proteomes" id="UP000237000">
    <property type="component" value="Unassembled WGS sequence"/>
</dbReference>
<dbReference type="HAMAP" id="MF_00735">
    <property type="entry name" value="Methyltr_PrmA"/>
    <property type="match status" value="1"/>
</dbReference>
<keyword evidence="2" id="KW-0963">Cytoplasm</keyword>
<keyword evidence="5" id="KW-0949">S-adenosyl-L-methionine</keyword>
<evidence type="ECO:0000256" key="1">
    <source>
        <dbReference type="ARBA" id="ARBA00009741"/>
    </source>
</evidence>
<dbReference type="EMBL" id="JXTC01000207">
    <property type="protein sequence ID" value="PON81838.1"/>
    <property type="molecule type" value="Genomic_DNA"/>
</dbReference>
<sequence length="381" mass="41703">MWGCSSSNFVKHLSYTLSSRCFHFHKLAKTIQVPPPLFRIRNHIQPNAKFCSESSQTDTSTLLFSPYLIVNVRCHKDAVDMLSEALLCFGASSTTIDEKDARESSESDDEICISSIFPEGHNVSSSISHAADSIGLKEIPKYEVRVGEQYDWIKKNQESFGPVKVTEGLWILPEWRTPPDVKATNIILNPGLAFGTGEHPTTKLCLLLLHGLLKGGELFLDYGTGSGILAIAALKFGASSVGIDIDPQAIASARQNAALNDIGPEKLQLHLVPSKTCSPVTDSCEIAEEQSSNEVEVISEKEKYDVVIANILLTPLLDLAENIVSYAKPGAVIGLSGILSEQVPYIMERYSPFLEGISVTEMDDWACVYGTKKKRKNLVAN</sequence>
<dbReference type="PANTHER" id="PTHR43648:SF1">
    <property type="entry name" value="ELECTRON TRANSFER FLAVOPROTEIN BETA SUBUNIT LYSINE METHYLTRANSFERASE"/>
    <property type="match status" value="1"/>
</dbReference>
<protein>
    <recommendedName>
        <fullName evidence="8">ETFB lysine methyltransferase</fullName>
    </recommendedName>
    <alternativeName>
        <fullName evidence="7">Protein N-lysine methyltransferase METTL20</fullName>
    </alternativeName>
</protein>
<dbReference type="GO" id="GO:0016279">
    <property type="term" value="F:protein-lysine N-methyltransferase activity"/>
    <property type="evidence" value="ECO:0007669"/>
    <property type="project" value="TreeGrafter"/>
</dbReference>
<evidence type="ECO:0000256" key="8">
    <source>
        <dbReference type="ARBA" id="ARBA00042266"/>
    </source>
</evidence>
<dbReference type="CDD" id="cd02440">
    <property type="entry name" value="AdoMet_MTases"/>
    <property type="match status" value="1"/>
</dbReference>
<organism evidence="9 10">
    <name type="scientific">Trema orientale</name>
    <name type="common">Charcoal tree</name>
    <name type="synonym">Celtis orientalis</name>
    <dbReference type="NCBI Taxonomy" id="63057"/>
    <lineage>
        <taxon>Eukaryota</taxon>
        <taxon>Viridiplantae</taxon>
        <taxon>Streptophyta</taxon>
        <taxon>Embryophyta</taxon>
        <taxon>Tracheophyta</taxon>
        <taxon>Spermatophyta</taxon>
        <taxon>Magnoliopsida</taxon>
        <taxon>eudicotyledons</taxon>
        <taxon>Gunneridae</taxon>
        <taxon>Pentapetalae</taxon>
        <taxon>rosids</taxon>
        <taxon>fabids</taxon>
        <taxon>Rosales</taxon>
        <taxon>Cannabaceae</taxon>
        <taxon>Trema</taxon>
    </lineage>
</organism>
<keyword evidence="10" id="KW-1185">Reference proteome</keyword>
<evidence type="ECO:0000256" key="5">
    <source>
        <dbReference type="ARBA" id="ARBA00022691"/>
    </source>
</evidence>
<dbReference type="InterPro" id="IPR029063">
    <property type="entry name" value="SAM-dependent_MTases_sf"/>
</dbReference>
<comment type="similarity">
    <text evidence="6">Belongs to the methyltransferase superfamily. ETFBKMT family.</text>
</comment>
<dbReference type="AlphaFoldDB" id="A0A2P5E8G9"/>
<dbReference type="Gene3D" id="3.40.50.150">
    <property type="entry name" value="Vaccinia Virus protein VP39"/>
    <property type="match status" value="1"/>
</dbReference>
<dbReference type="PANTHER" id="PTHR43648">
    <property type="entry name" value="ELECTRON TRANSFER FLAVOPROTEIN BETA SUBUNIT LYSINE METHYLTRANSFERASE"/>
    <property type="match status" value="1"/>
</dbReference>
<dbReference type="InterPro" id="IPR004498">
    <property type="entry name" value="Ribosomal_PrmA_MeTrfase"/>
</dbReference>
<dbReference type="Pfam" id="PF06325">
    <property type="entry name" value="PrmA"/>
    <property type="match status" value="1"/>
</dbReference>
<dbReference type="SUPFAM" id="SSF53335">
    <property type="entry name" value="S-adenosyl-L-methionine-dependent methyltransferases"/>
    <property type="match status" value="1"/>
</dbReference>
<evidence type="ECO:0000256" key="6">
    <source>
        <dbReference type="ARBA" id="ARBA00037932"/>
    </source>
</evidence>
<dbReference type="InterPro" id="IPR050078">
    <property type="entry name" value="Ribosomal_L11_MeTrfase_PrmA"/>
</dbReference>
<proteinExistence type="inferred from homology"/>
<evidence type="ECO:0000313" key="10">
    <source>
        <dbReference type="Proteomes" id="UP000237000"/>
    </source>
</evidence>
<reference evidence="10" key="1">
    <citation type="submission" date="2016-06" db="EMBL/GenBank/DDBJ databases">
        <title>Parallel loss of symbiosis genes in relatives of nitrogen-fixing non-legume Parasponia.</title>
        <authorList>
            <person name="Van Velzen R."/>
            <person name="Holmer R."/>
            <person name="Bu F."/>
            <person name="Rutten L."/>
            <person name="Van Zeijl A."/>
            <person name="Liu W."/>
            <person name="Santuari L."/>
            <person name="Cao Q."/>
            <person name="Sharma T."/>
            <person name="Shen D."/>
            <person name="Roswanjaya Y."/>
            <person name="Wardhani T."/>
            <person name="Kalhor M.S."/>
            <person name="Jansen J."/>
            <person name="Van den Hoogen J."/>
            <person name="Gungor B."/>
            <person name="Hartog M."/>
            <person name="Hontelez J."/>
            <person name="Verver J."/>
            <person name="Yang W.-C."/>
            <person name="Schijlen E."/>
            <person name="Repin R."/>
            <person name="Schilthuizen M."/>
            <person name="Schranz E."/>
            <person name="Heidstra R."/>
            <person name="Miyata K."/>
            <person name="Fedorova E."/>
            <person name="Kohlen W."/>
            <person name="Bisseling T."/>
            <person name="Smit S."/>
            <person name="Geurts R."/>
        </authorList>
    </citation>
    <scope>NUCLEOTIDE SEQUENCE [LARGE SCALE GENOMIC DNA]</scope>
    <source>
        <strain evidence="10">cv. RG33-2</strain>
    </source>
</reference>
<evidence type="ECO:0000256" key="7">
    <source>
        <dbReference type="ARBA" id="ARBA00041867"/>
    </source>
</evidence>
<evidence type="ECO:0000256" key="4">
    <source>
        <dbReference type="ARBA" id="ARBA00022679"/>
    </source>
</evidence>
<comment type="similarity">
    <text evidence="1">Belongs to the methyltransferase superfamily. PrmA family.</text>
</comment>
<dbReference type="GO" id="GO:0032259">
    <property type="term" value="P:methylation"/>
    <property type="evidence" value="ECO:0007669"/>
    <property type="project" value="UniProtKB-KW"/>
</dbReference>
<keyword evidence="3 9" id="KW-0489">Methyltransferase</keyword>
<keyword evidence="4 9" id="KW-0808">Transferase</keyword>
<dbReference type="STRING" id="63057.A0A2P5E8G9"/>
<evidence type="ECO:0000256" key="3">
    <source>
        <dbReference type="ARBA" id="ARBA00022603"/>
    </source>
</evidence>
<gene>
    <name evidence="9" type="ORF">TorRG33x02_223540</name>
</gene>